<dbReference type="OrthoDB" id="10251412at2759"/>
<dbReference type="PANTHER" id="PTHR23070">
    <property type="entry name" value="BCS1 AAA-TYPE ATPASE"/>
    <property type="match status" value="1"/>
</dbReference>
<protein>
    <submittedName>
        <fullName evidence="4">A44l protein-like protein</fullName>
    </submittedName>
</protein>
<dbReference type="InterPro" id="IPR011704">
    <property type="entry name" value="ATPase_dyneun-rel_AAA"/>
</dbReference>
<accession>A0A088S510</accession>
<name>A0A088S510_LEIPA</name>
<proteinExistence type="inferred from homology"/>
<dbReference type="SMART" id="SM00382">
    <property type="entry name" value="AAA"/>
    <property type="match status" value="1"/>
</dbReference>
<dbReference type="GO" id="GO:0005524">
    <property type="term" value="F:ATP binding"/>
    <property type="evidence" value="ECO:0007669"/>
    <property type="project" value="InterPro"/>
</dbReference>
<comment type="similarity">
    <text evidence="1">Belongs to the AAA ATPase family. BCS1 subfamily.</text>
</comment>
<evidence type="ECO:0000313" key="4">
    <source>
        <dbReference type="EMBL" id="AIO02730.1"/>
    </source>
</evidence>
<reference evidence="4 5" key="1">
    <citation type="journal article" date="2015" name="Sci. Rep.">
        <title>The genome of Leishmania panamensis: insights into genomics of the L. (Viannia) subgenus.</title>
        <authorList>
            <person name="Llanes A."/>
            <person name="Restrepo C.M."/>
            <person name="Vecchio G.D."/>
            <person name="Anguizola F.J."/>
            <person name="Lleonart R."/>
        </authorList>
    </citation>
    <scope>NUCLEOTIDE SEQUENCE [LARGE SCALE GENOMIC DNA]</scope>
    <source>
        <strain evidence="4 5">MHOM/PA/94/PSC-1</strain>
    </source>
</reference>
<feature type="domain" description="AAA+ ATPase" evidence="3">
    <location>
        <begin position="311"/>
        <end position="534"/>
    </location>
</feature>
<sequence length="722" mass="81349">MLPQRVADIPSSTLTSSLESSRLFTLLRAFEARVVTLEAVFYRLLTNYTPFPFEVTVIVVVFGYIAIRQIALWYISNVPTEHAYVYWKLHDLIDSAYYSPFLPEHHMCTALLVYMTQKLWRDRPLTAAELRNKSFMVNLLSLFSNPSEGEKYCDSEESTFPFREKEALMLPVKLPIYPFWIPTHQDGVEVCTWMSTLREKNCEPVARRSVFLRVRKRDSPGSGAAADAALRHFVEDALSFYFANGYSDQENYTLRMYRTTAANEKVLVQSVPLPLGPTLDTVFFPQRSHVKALLAHFLEKKGRYAIPGFPHKLGFLLYGPRGTGKRSFVRALAYHTRRHIVRIPLSRFTRSDQLFSIFYFHSVLTDSAEEWALLNSKKVIFLIEDVDTSDDLVRTRGSEHVVRVRRSRGLTTRSSQRAAENGGDAKTVDAAVLALQNGSPQVKALDTVEVATRKVARVLPPTSALKAVGWERLLRCQENKIDKLNLSSLLNVLDGAVEDPERIVVMIADHPEQLDPALLRPGRLTTHLRFDYIELDDLLRLCGLFFGAEYSEASSTLTTTGEANHHRQRDGYSNGRMVTSPATPPQQVHDGLLETTERHRAKPQSPIARVLKEKTNDAGLLQRQGLGFSASMTDAKIKERVLRQLSLKQATQVCSCISTLEEEASSQAPQARENTAYNFLITPAHVHHLCMHAANLNGFLDALSAYIRNGSGCDTCNRGDAN</sequence>
<evidence type="ECO:0000259" key="3">
    <source>
        <dbReference type="SMART" id="SM00382"/>
    </source>
</evidence>
<dbReference type="VEuPathDB" id="TriTrypDB:LPAL13_350068500"/>
<evidence type="ECO:0000256" key="1">
    <source>
        <dbReference type="ARBA" id="ARBA00007448"/>
    </source>
</evidence>
<dbReference type="eggNOG" id="KOG0743">
    <property type="taxonomic scope" value="Eukaryota"/>
</dbReference>
<organism evidence="4 5">
    <name type="scientific">Leishmania panamensis</name>
    <dbReference type="NCBI Taxonomy" id="5679"/>
    <lineage>
        <taxon>Eukaryota</taxon>
        <taxon>Discoba</taxon>
        <taxon>Euglenozoa</taxon>
        <taxon>Kinetoplastea</taxon>
        <taxon>Metakinetoplastina</taxon>
        <taxon>Trypanosomatida</taxon>
        <taxon>Trypanosomatidae</taxon>
        <taxon>Leishmaniinae</taxon>
        <taxon>Leishmania</taxon>
        <taxon>Leishmania guyanensis species complex</taxon>
    </lineage>
</organism>
<dbReference type="EMBL" id="CP009404">
    <property type="protein sequence ID" value="AIO02730.1"/>
    <property type="molecule type" value="Genomic_DNA"/>
</dbReference>
<feature type="region of interest" description="Disordered" evidence="2">
    <location>
        <begin position="556"/>
        <end position="588"/>
    </location>
</feature>
<dbReference type="RefSeq" id="XP_010703530.1">
    <property type="nucleotide sequence ID" value="XM_010705228.1"/>
</dbReference>
<dbReference type="Proteomes" id="UP000063063">
    <property type="component" value="Chromosome 35"/>
</dbReference>
<evidence type="ECO:0000256" key="2">
    <source>
        <dbReference type="SAM" id="MobiDB-lite"/>
    </source>
</evidence>
<dbReference type="AlphaFoldDB" id="A0A088S510"/>
<dbReference type="Pfam" id="PF07728">
    <property type="entry name" value="AAA_5"/>
    <property type="match status" value="1"/>
</dbReference>
<dbReference type="VEuPathDB" id="TriTrypDB:LPMP_356010"/>
<dbReference type="SUPFAM" id="SSF52540">
    <property type="entry name" value="P-loop containing nucleoside triphosphate hydrolases"/>
    <property type="match status" value="1"/>
</dbReference>
<dbReference type="InterPro" id="IPR050747">
    <property type="entry name" value="Mitochondrial_chaperone_BCS1"/>
</dbReference>
<dbReference type="Pfam" id="PF00004">
    <property type="entry name" value="AAA"/>
    <property type="match status" value="1"/>
</dbReference>
<dbReference type="GO" id="GO:0016887">
    <property type="term" value="F:ATP hydrolysis activity"/>
    <property type="evidence" value="ECO:0007669"/>
    <property type="project" value="InterPro"/>
</dbReference>
<keyword evidence="5" id="KW-1185">Reference proteome</keyword>
<gene>
    <name evidence="4" type="ORF">LPMP_356010</name>
</gene>
<evidence type="ECO:0000313" key="5">
    <source>
        <dbReference type="Proteomes" id="UP000063063"/>
    </source>
</evidence>
<dbReference type="Gene3D" id="3.40.50.300">
    <property type="entry name" value="P-loop containing nucleotide triphosphate hydrolases"/>
    <property type="match status" value="1"/>
</dbReference>
<dbReference type="InterPro" id="IPR003593">
    <property type="entry name" value="AAA+_ATPase"/>
</dbReference>
<dbReference type="InterPro" id="IPR027417">
    <property type="entry name" value="P-loop_NTPase"/>
</dbReference>
<dbReference type="GeneID" id="22579629"/>
<dbReference type="KEGG" id="lpan:LPMP_356010"/>
<dbReference type="InterPro" id="IPR003959">
    <property type="entry name" value="ATPase_AAA_core"/>
</dbReference>